<dbReference type="Proteomes" id="UP000281553">
    <property type="component" value="Unassembled WGS sequence"/>
</dbReference>
<accession>A0A3P7P1J3</accession>
<dbReference type="AlphaFoldDB" id="A0A3P7P1J3"/>
<evidence type="ECO:0000313" key="1">
    <source>
        <dbReference type="EMBL" id="VDN14152.1"/>
    </source>
</evidence>
<dbReference type="EMBL" id="UYRU01058401">
    <property type="protein sequence ID" value="VDN14152.1"/>
    <property type="molecule type" value="Genomic_DNA"/>
</dbReference>
<protein>
    <submittedName>
        <fullName evidence="1">Uncharacterized protein</fullName>
    </submittedName>
</protein>
<evidence type="ECO:0000313" key="2">
    <source>
        <dbReference type="Proteomes" id="UP000281553"/>
    </source>
</evidence>
<organism evidence="1 2">
    <name type="scientific">Dibothriocephalus latus</name>
    <name type="common">Fish tapeworm</name>
    <name type="synonym">Diphyllobothrium latum</name>
    <dbReference type="NCBI Taxonomy" id="60516"/>
    <lineage>
        <taxon>Eukaryota</taxon>
        <taxon>Metazoa</taxon>
        <taxon>Spiralia</taxon>
        <taxon>Lophotrochozoa</taxon>
        <taxon>Platyhelminthes</taxon>
        <taxon>Cestoda</taxon>
        <taxon>Eucestoda</taxon>
        <taxon>Diphyllobothriidea</taxon>
        <taxon>Diphyllobothriidae</taxon>
        <taxon>Dibothriocephalus</taxon>
    </lineage>
</organism>
<reference evidence="1 2" key="1">
    <citation type="submission" date="2018-11" db="EMBL/GenBank/DDBJ databases">
        <authorList>
            <consortium name="Pathogen Informatics"/>
        </authorList>
    </citation>
    <scope>NUCLEOTIDE SEQUENCE [LARGE SCALE GENOMIC DNA]</scope>
</reference>
<proteinExistence type="predicted"/>
<sequence length="81" mass="8846">MMMGFAVSGDARGSSAVFASMSVDAAVRKPTSPSVEQCYDGEPLPNDFSNDKKRCRTLIRSHQQSCLIVSHQSYQPTSSFL</sequence>
<gene>
    <name evidence="1" type="ORF">DILT_LOCUS9983</name>
</gene>
<name>A0A3P7P1J3_DIBLA</name>
<keyword evidence="2" id="KW-1185">Reference proteome</keyword>